<dbReference type="PANTHER" id="PTHR30319:SF1">
    <property type="entry name" value="TRANSCRIPTIONAL REPRESSOR PAAX"/>
    <property type="match status" value="1"/>
</dbReference>
<gene>
    <name evidence="2" type="ORF">GCM10011503_24690</name>
</gene>
<evidence type="ECO:0000259" key="1">
    <source>
        <dbReference type="Pfam" id="PF07848"/>
    </source>
</evidence>
<reference evidence="3" key="1">
    <citation type="journal article" date="2019" name="Int. J. Syst. Evol. Microbiol.">
        <title>The Global Catalogue of Microorganisms (GCM) 10K type strain sequencing project: providing services to taxonomists for standard genome sequencing and annotation.</title>
        <authorList>
            <consortium name="The Broad Institute Genomics Platform"/>
            <consortium name="The Broad Institute Genome Sequencing Center for Infectious Disease"/>
            <person name="Wu L."/>
            <person name="Ma J."/>
        </authorList>
    </citation>
    <scope>NUCLEOTIDE SEQUENCE [LARGE SCALE GENOMIC DNA]</scope>
    <source>
        <strain evidence="3">CGMCC 1.15928</strain>
    </source>
</reference>
<proteinExistence type="predicted"/>
<feature type="domain" description="Transcriptional repressor PaaX-like N-terminal" evidence="1">
    <location>
        <begin position="18"/>
        <end position="72"/>
    </location>
</feature>
<organism evidence="2 3">
    <name type="scientific">Henriciella pelagia</name>
    <dbReference type="NCBI Taxonomy" id="1977912"/>
    <lineage>
        <taxon>Bacteria</taxon>
        <taxon>Pseudomonadati</taxon>
        <taxon>Pseudomonadota</taxon>
        <taxon>Alphaproteobacteria</taxon>
        <taxon>Hyphomonadales</taxon>
        <taxon>Hyphomonadaceae</taxon>
        <taxon>Henriciella</taxon>
    </lineage>
</organism>
<keyword evidence="3" id="KW-1185">Reference proteome</keyword>
<protein>
    <recommendedName>
        <fullName evidence="1">Transcriptional repressor PaaX-like N-terminal domain-containing protein</fullName>
    </recommendedName>
</protein>
<comment type="caution">
    <text evidence="2">The sequence shown here is derived from an EMBL/GenBank/DDBJ whole genome shotgun (WGS) entry which is preliminary data.</text>
</comment>
<accession>A0ABQ1JTR2</accession>
<dbReference type="InterPro" id="IPR036388">
    <property type="entry name" value="WH-like_DNA-bd_sf"/>
</dbReference>
<evidence type="ECO:0000313" key="2">
    <source>
        <dbReference type="EMBL" id="GGB75089.1"/>
    </source>
</evidence>
<dbReference type="Pfam" id="PF07848">
    <property type="entry name" value="PaaX"/>
    <property type="match status" value="1"/>
</dbReference>
<dbReference type="EMBL" id="BMKF01000002">
    <property type="protein sequence ID" value="GGB75089.1"/>
    <property type="molecule type" value="Genomic_DNA"/>
</dbReference>
<dbReference type="InterPro" id="IPR012906">
    <property type="entry name" value="PaaX-like_N"/>
</dbReference>
<evidence type="ECO:0000313" key="3">
    <source>
        <dbReference type="Proteomes" id="UP000628854"/>
    </source>
</evidence>
<name>A0ABQ1JTR2_9PROT</name>
<dbReference type="Proteomes" id="UP000628854">
    <property type="component" value="Unassembled WGS sequence"/>
</dbReference>
<dbReference type="PANTHER" id="PTHR30319">
    <property type="entry name" value="PHENYLACETIC ACID REGULATOR-RELATED TRANSCRIPTIONAL REPRESSOR"/>
    <property type="match status" value="1"/>
</dbReference>
<dbReference type="Gene3D" id="3.30.70.2650">
    <property type="match status" value="1"/>
</dbReference>
<dbReference type="RefSeq" id="WP_267905929.1">
    <property type="nucleotide sequence ID" value="NZ_BMKF01000002.1"/>
</dbReference>
<dbReference type="Gene3D" id="1.10.10.10">
    <property type="entry name" value="Winged helix-like DNA-binding domain superfamily/Winged helix DNA-binding domain"/>
    <property type="match status" value="1"/>
</dbReference>
<sequence length="273" mass="30925">MYQQLYQFRPSDPGEITARSLVLSLLAGSEVPQISISRLIKAGTLFDIEAATMRVAVTRLMQSGHLESSDRGVYVPGPRSRALTTRVQKWKDVNDRKRDWDGEWLTALTQHLGRTNRKQVRARERALALSGYRETPQNFWVRPANLARDLQDHRNDLISIGADEGILIHRVCATASGEEAAWSGLWSVDVLRESYDRAIRTMEDSMKLVPDLPATVAAKETFLVGQSVIRAINYDPLLPKELGPDHRFRDMVMMMRTYNKVGIACWLRFDASA</sequence>